<name>A0A419ENF1_9BACT</name>
<dbReference type="InterPro" id="IPR025877">
    <property type="entry name" value="MobA-like_NTP_Trfase"/>
</dbReference>
<evidence type="ECO:0000313" key="2">
    <source>
        <dbReference type="EMBL" id="RJP64313.1"/>
    </source>
</evidence>
<reference evidence="2 3" key="1">
    <citation type="journal article" date="2017" name="ISME J.">
        <title>Energy and carbon metabolisms in a deep terrestrial subsurface fluid microbial community.</title>
        <authorList>
            <person name="Momper L."/>
            <person name="Jungbluth S.P."/>
            <person name="Lee M.D."/>
            <person name="Amend J.P."/>
        </authorList>
    </citation>
    <scope>NUCLEOTIDE SEQUENCE [LARGE SCALE GENOMIC DNA]</scope>
    <source>
        <strain evidence="2">SURF_17</strain>
    </source>
</reference>
<protein>
    <recommendedName>
        <fullName evidence="1">MobA-like NTP transferase domain-containing protein</fullName>
    </recommendedName>
</protein>
<gene>
    <name evidence="2" type="ORF">C4532_19660</name>
</gene>
<dbReference type="Pfam" id="PF12804">
    <property type="entry name" value="NTP_transf_3"/>
    <property type="match status" value="1"/>
</dbReference>
<dbReference type="Gene3D" id="3.90.550.10">
    <property type="entry name" value="Spore Coat Polysaccharide Biosynthesis Protein SpsA, Chain A"/>
    <property type="match status" value="1"/>
</dbReference>
<dbReference type="SUPFAM" id="SSF53448">
    <property type="entry name" value="Nucleotide-diphospho-sugar transferases"/>
    <property type="match status" value="1"/>
</dbReference>
<dbReference type="EMBL" id="QZKI01000142">
    <property type="protein sequence ID" value="RJP64313.1"/>
    <property type="molecule type" value="Genomic_DNA"/>
</dbReference>
<evidence type="ECO:0000259" key="1">
    <source>
        <dbReference type="Pfam" id="PF12804"/>
    </source>
</evidence>
<dbReference type="AlphaFoldDB" id="A0A419ENF1"/>
<dbReference type="GO" id="GO:0016779">
    <property type="term" value="F:nucleotidyltransferase activity"/>
    <property type="evidence" value="ECO:0007669"/>
    <property type="project" value="UniProtKB-ARBA"/>
</dbReference>
<organism evidence="2 3">
    <name type="scientific">Candidatus Abyssobacteria bacterium SURF_17</name>
    <dbReference type="NCBI Taxonomy" id="2093361"/>
    <lineage>
        <taxon>Bacteria</taxon>
        <taxon>Pseudomonadati</taxon>
        <taxon>Candidatus Hydrogenedentota</taxon>
        <taxon>Candidatus Abyssobacteria</taxon>
    </lineage>
</organism>
<sequence>MHMPGKLKAIIAAGDRGKSHPVFGKNKAMLDMDGLPIILRVISAVGKAESVSEIFVVGPKQRIEELLRPNPAYWTAGKPIHVFEQGSNLYENIWNAFLETLPPERRQEALADAPPDGSGDEEVVLIMAGDMPLLTPTEVDEFVAQCDMEQFDYVVGVTREESLRHYYPSKGQAGVRLAYMHFSDGNFRQNNMHMVRPLRLHNRHYVQTMYDLRYQKQFGNILRLAWEILKREEGGWGAVGYYLLLQLSLLFARLRLGFLRDWVRKKTHADSVARCISKLMKTRFGYAYTSLGGAALDVDKEHEYEAIKSRFREWMNYQHERAGDVLRRIDTH</sequence>
<proteinExistence type="predicted"/>
<accession>A0A419ENF1</accession>
<evidence type="ECO:0000313" key="3">
    <source>
        <dbReference type="Proteomes" id="UP000285961"/>
    </source>
</evidence>
<dbReference type="Proteomes" id="UP000285961">
    <property type="component" value="Unassembled WGS sequence"/>
</dbReference>
<feature type="domain" description="MobA-like NTP transferase" evidence="1">
    <location>
        <begin position="9"/>
        <end position="162"/>
    </location>
</feature>
<dbReference type="InterPro" id="IPR029044">
    <property type="entry name" value="Nucleotide-diphossugar_trans"/>
</dbReference>
<comment type="caution">
    <text evidence="2">The sequence shown here is derived from an EMBL/GenBank/DDBJ whole genome shotgun (WGS) entry which is preliminary data.</text>
</comment>